<dbReference type="PANTHER" id="PTHR19433:SF127">
    <property type="entry name" value="NITR9"/>
    <property type="match status" value="1"/>
</dbReference>
<evidence type="ECO:0000256" key="5">
    <source>
        <dbReference type="ARBA" id="ARBA00023136"/>
    </source>
</evidence>
<dbReference type="SUPFAM" id="SSF48726">
    <property type="entry name" value="Immunoglobulin"/>
    <property type="match status" value="2"/>
</dbReference>
<dbReference type="InterPro" id="IPR013783">
    <property type="entry name" value="Ig-like_fold"/>
</dbReference>
<keyword evidence="7" id="KW-0325">Glycoprotein</keyword>
<sequence>MIHSNLNKMTPSLLSFYVTYLLSGSIVHLAALKLSPSLNITFVKAGQDLTLNCSFNQTTVAVMFYWYKQPLGQKPQLVSKFYKHDKDGTFTDEFKNESRFELETMNYKNNLKISKAQMSDSAAYYCISGYSYVYEFLEGIIIQVKDSDLVFQASVHQSTPETIQSGGSVMLNCTVHAGTCSEKHSVYWFKNSEESHPGLIYTHGGRNDQCERNRSSQTQTCVYNLRMESLNRSHAGTYYCAVASCGHILFGNGAKLNIEEEGESFIYVYALSGALAFNSSLLVFLAYAAYTLYKRKNCKCTDPRAESSGTLDPNGDASQDADHLHYAALKVNKATRSRRQQEDTLSQCVYSSVKQ</sequence>
<dbReference type="InterPro" id="IPR013106">
    <property type="entry name" value="Ig_V-set"/>
</dbReference>
<keyword evidence="4" id="KW-0391">Immunity</keyword>
<accession>A0A3P8QB68</accession>
<dbReference type="Gene3D" id="2.60.40.10">
    <property type="entry name" value="Immunoglobulins"/>
    <property type="match status" value="2"/>
</dbReference>
<feature type="transmembrane region" description="Helical" evidence="8">
    <location>
        <begin position="266"/>
        <end position="290"/>
    </location>
</feature>
<dbReference type="GeneTree" id="ENSGT00950000182968"/>
<dbReference type="AlphaFoldDB" id="A0A3P8QB68"/>
<evidence type="ECO:0000256" key="6">
    <source>
        <dbReference type="ARBA" id="ARBA00023157"/>
    </source>
</evidence>
<dbReference type="OMA" id="AYYCISG"/>
<evidence type="ECO:0000256" key="4">
    <source>
        <dbReference type="ARBA" id="ARBA00022859"/>
    </source>
</evidence>
<protein>
    <recommendedName>
        <fullName evidence="9">Ig-like domain-containing protein</fullName>
    </recommendedName>
</protein>
<dbReference type="Proteomes" id="UP000265100">
    <property type="component" value="Chromosome 3"/>
</dbReference>
<dbReference type="InterPro" id="IPR003599">
    <property type="entry name" value="Ig_sub"/>
</dbReference>
<dbReference type="OrthoDB" id="8727698at2759"/>
<dbReference type="InterPro" id="IPR007110">
    <property type="entry name" value="Ig-like_dom"/>
</dbReference>
<dbReference type="Pfam" id="PF07686">
    <property type="entry name" value="V-set"/>
    <property type="match status" value="2"/>
</dbReference>
<reference evidence="10" key="2">
    <citation type="submission" date="2025-08" db="UniProtKB">
        <authorList>
            <consortium name="Ensembl"/>
        </authorList>
    </citation>
    <scope>IDENTIFICATION</scope>
</reference>
<keyword evidence="2" id="KW-1003">Cell membrane</keyword>
<evidence type="ECO:0000259" key="9">
    <source>
        <dbReference type="PROSITE" id="PS50835"/>
    </source>
</evidence>
<evidence type="ECO:0000256" key="1">
    <source>
        <dbReference type="ARBA" id="ARBA00004236"/>
    </source>
</evidence>
<keyword evidence="8" id="KW-1133">Transmembrane helix</keyword>
<feature type="domain" description="Ig-like" evidence="9">
    <location>
        <begin position="36"/>
        <end position="126"/>
    </location>
</feature>
<keyword evidence="5 8" id="KW-0472">Membrane</keyword>
<dbReference type="GO" id="GO:0002376">
    <property type="term" value="P:immune system process"/>
    <property type="evidence" value="ECO:0007669"/>
    <property type="project" value="UniProtKB-KW"/>
</dbReference>
<keyword evidence="6" id="KW-1015">Disulfide bond</keyword>
<dbReference type="GO" id="GO:0009617">
    <property type="term" value="P:response to bacterium"/>
    <property type="evidence" value="ECO:0007669"/>
    <property type="project" value="TreeGrafter"/>
</dbReference>
<reference evidence="10" key="3">
    <citation type="submission" date="2025-09" db="UniProtKB">
        <authorList>
            <consortium name="Ensembl"/>
        </authorList>
    </citation>
    <scope>IDENTIFICATION</scope>
</reference>
<dbReference type="Bgee" id="ENSACLG00000018087">
    <property type="expression patterns" value="Expressed in spleen"/>
</dbReference>
<keyword evidence="11" id="KW-1185">Reference proteome</keyword>
<feature type="transmembrane region" description="Helical" evidence="8">
    <location>
        <begin position="12"/>
        <end position="32"/>
    </location>
</feature>
<evidence type="ECO:0000313" key="11">
    <source>
        <dbReference type="Proteomes" id="UP000265100"/>
    </source>
</evidence>
<feature type="domain" description="Ig-like" evidence="9">
    <location>
        <begin position="148"/>
        <end position="257"/>
    </location>
</feature>
<dbReference type="STRING" id="8154.ENSACLP00000026581"/>
<dbReference type="Ensembl" id="ENSACLT00000027204.2">
    <property type="protein sequence ID" value="ENSACLP00000026581.2"/>
    <property type="gene ID" value="ENSACLG00000018087.2"/>
</dbReference>
<dbReference type="PROSITE" id="PS50835">
    <property type="entry name" value="IG_LIKE"/>
    <property type="match status" value="2"/>
</dbReference>
<organism evidence="10 11">
    <name type="scientific">Astatotilapia calliptera</name>
    <name type="common">Eastern happy</name>
    <name type="synonym">Chromis callipterus</name>
    <dbReference type="NCBI Taxonomy" id="8154"/>
    <lineage>
        <taxon>Eukaryota</taxon>
        <taxon>Metazoa</taxon>
        <taxon>Chordata</taxon>
        <taxon>Craniata</taxon>
        <taxon>Vertebrata</taxon>
        <taxon>Euteleostomi</taxon>
        <taxon>Actinopterygii</taxon>
        <taxon>Neopterygii</taxon>
        <taxon>Teleostei</taxon>
        <taxon>Neoteleostei</taxon>
        <taxon>Acanthomorphata</taxon>
        <taxon>Ovalentaria</taxon>
        <taxon>Cichlomorphae</taxon>
        <taxon>Cichliformes</taxon>
        <taxon>Cichlidae</taxon>
        <taxon>African cichlids</taxon>
        <taxon>Pseudocrenilabrinae</taxon>
        <taxon>Haplochromini</taxon>
        <taxon>Astatotilapia</taxon>
    </lineage>
</organism>
<dbReference type="PANTHER" id="PTHR19433">
    <property type="entry name" value="T-CELL RECEPTOR ALPHA CHAIN V REGION-RELATED"/>
    <property type="match status" value="1"/>
</dbReference>
<name>A0A3P8QB68_ASTCA</name>
<comment type="subcellular location">
    <subcellularLocation>
        <location evidence="1">Cell membrane</location>
    </subcellularLocation>
</comment>
<proteinExistence type="predicted"/>
<evidence type="ECO:0000256" key="3">
    <source>
        <dbReference type="ARBA" id="ARBA00022729"/>
    </source>
</evidence>
<reference evidence="10" key="1">
    <citation type="submission" date="2018-05" db="EMBL/GenBank/DDBJ databases">
        <authorList>
            <person name="Datahose"/>
        </authorList>
    </citation>
    <scope>NUCLEOTIDE SEQUENCE</scope>
</reference>
<dbReference type="SMART" id="SM00406">
    <property type="entry name" value="IGv"/>
    <property type="match status" value="2"/>
</dbReference>
<dbReference type="InterPro" id="IPR036179">
    <property type="entry name" value="Ig-like_dom_sf"/>
</dbReference>
<evidence type="ECO:0000256" key="2">
    <source>
        <dbReference type="ARBA" id="ARBA00022475"/>
    </source>
</evidence>
<evidence type="ECO:0000313" key="10">
    <source>
        <dbReference type="Ensembl" id="ENSACLP00000026581.2"/>
    </source>
</evidence>
<evidence type="ECO:0000256" key="7">
    <source>
        <dbReference type="ARBA" id="ARBA00023180"/>
    </source>
</evidence>
<evidence type="ECO:0000256" key="8">
    <source>
        <dbReference type="SAM" id="Phobius"/>
    </source>
</evidence>
<keyword evidence="8" id="KW-0812">Transmembrane</keyword>
<dbReference type="InterPro" id="IPR052051">
    <property type="entry name" value="TCR_complex_component"/>
</dbReference>
<keyword evidence="3" id="KW-0732">Signal</keyword>
<dbReference type="SMART" id="SM00409">
    <property type="entry name" value="IG"/>
    <property type="match status" value="2"/>
</dbReference>
<dbReference type="GO" id="GO:0005886">
    <property type="term" value="C:plasma membrane"/>
    <property type="evidence" value="ECO:0007669"/>
    <property type="project" value="UniProtKB-SubCell"/>
</dbReference>